<feature type="transmembrane region" description="Helical" evidence="1">
    <location>
        <begin position="70"/>
        <end position="90"/>
    </location>
</feature>
<dbReference type="KEGG" id="tae:TepiRe1_1545"/>
<dbReference type="OrthoDB" id="307768at2"/>
<gene>
    <name evidence="2" type="ordered locus">TEPIRE1_1545</name>
</gene>
<protein>
    <submittedName>
        <fullName evidence="2">Positive regulator of sigma E, RseC/MucC</fullName>
    </submittedName>
</protein>
<dbReference type="Proteomes" id="UP000010802">
    <property type="component" value="Chromosome"/>
</dbReference>
<dbReference type="KEGG" id="tep:TepRe1_1433"/>
<dbReference type="EMBL" id="HF563609">
    <property type="protein sequence ID" value="CDI40731.1"/>
    <property type="molecule type" value="Genomic_DNA"/>
</dbReference>
<evidence type="ECO:0000313" key="2">
    <source>
        <dbReference type="EMBL" id="CDI40731.1"/>
    </source>
</evidence>
<proteinExistence type="predicted"/>
<dbReference type="HOGENOM" id="CLU_124911_2_1_9"/>
<sequence>MREKAIVVANKKEHAQIEIRPNSSCKGCRGCSAGKEGKPIRVWAKNCVNAKVGQVVEVELGASTFLSATLIVYAIPLLSFLAGIGLGYKISGLLNINSTEPFAILIGLVLMIISFASIHFFTRRREIENKYSPRIIRISNDNR</sequence>
<keyword evidence="3" id="KW-1185">Reference proteome</keyword>
<evidence type="ECO:0000313" key="3">
    <source>
        <dbReference type="Proteomes" id="UP000010802"/>
    </source>
</evidence>
<dbReference type="InterPro" id="IPR007359">
    <property type="entry name" value="SigmaE_reg_RseC_MucC"/>
</dbReference>
<dbReference type="PANTHER" id="PTHR35867:SF1">
    <property type="entry name" value="PROTEIN RSEC"/>
    <property type="match status" value="1"/>
</dbReference>
<evidence type="ECO:0000256" key="1">
    <source>
        <dbReference type="SAM" id="Phobius"/>
    </source>
</evidence>
<organism evidence="2 3">
    <name type="scientific">Tepidanaerobacter acetatoxydans (strain DSM 21804 / JCM 16047 / Re1)</name>
    <dbReference type="NCBI Taxonomy" id="1209989"/>
    <lineage>
        <taxon>Bacteria</taxon>
        <taxon>Bacillati</taxon>
        <taxon>Bacillota</taxon>
        <taxon>Clostridia</taxon>
        <taxon>Thermosediminibacterales</taxon>
        <taxon>Tepidanaerobacteraceae</taxon>
        <taxon>Tepidanaerobacter</taxon>
    </lineage>
</organism>
<keyword evidence="1" id="KW-0812">Transmembrane</keyword>
<dbReference type="InterPro" id="IPR026268">
    <property type="entry name" value="RseC"/>
</dbReference>
<dbReference type="Pfam" id="PF04246">
    <property type="entry name" value="RseC_MucC"/>
    <property type="match status" value="1"/>
</dbReference>
<accession>F4LVJ3</accession>
<dbReference type="RefSeq" id="WP_013778502.1">
    <property type="nucleotide sequence ID" value="NC_015519.1"/>
</dbReference>
<keyword evidence="1" id="KW-0472">Membrane</keyword>
<dbReference type="AlphaFoldDB" id="F4LVJ3"/>
<dbReference type="STRING" id="1209989.TepRe1_1433"/>
<reference evidence="3" key="1">
    <citation type="journal article" date="2013" name="Genome Announc.">
        <title>First genome sequence of a syntrophic acetate-oxidizing bacterium, Tepidanaerobacter acetatoxydans strain Re1.</title>
        <authorList>
            <person name="Manzoor S."/>
            <person name="Bongcam-Rudloff E."/>
            <person name="Schnurer A."/>
            <person name="Muller B."/>
        </authorList>
    </citation>
    <scope>NUCLEOTIDE SEQUENCE [LARGE SCALE GENOMIC DNA]</scope>
    <source>
        <strain evidence="3">Re1</strain>
    </source>
</reference>
<dbReference type="PANTHER" id="PTHR35867">
    <property type="entry name" value="PROTEIN RSEC"/>
    <property type="match status" value="1"/>
</dbReference>
<keyword evidence="1" id="KW-1133">Transmembrane helix</keyword>
<dbReference type="PIRSF" id="PIRSF004923">
    <property type="entry name" value="RseC"/>
    <property type="match status" value="1"/>
</dbReference>
<name>F4LVJ3_TEPAE</name>
<dbReference type="eggNOG" id="COG3086">
    <property type="taxonomic scope" value="Bacteria"/>
</dbReference>
<feature type="transmembrane region" description="Helical" evidence="1">
    <location>
        <begin position="102"/>
        <end position="121"/>
    </location>
</feature>